<accession>A0AAW1QZB6</accession>
<protein>
    <submittedName>
        <fullName evidence="1">Uncharacterized protein</fullName>
    </submittedName>
</protein>
<name>A0AAW1QZB6_9CHLO</name>
<proteinExistence type="predicted"/>
<dbReference type="AlphaFoldDB" id="A0AAW1QZB6"/>
<keyword evidence="2" id="KW-1185">Reference proteome</keyword>
<sequence>MYRLSPKAPGSYPARARPWSTRALCVECGQHRARVAVDTAWLAIQHFVGGPHAAYGPPRAITVIGAKFVRSGYRWLLPQVAAFQRVAAGQAVAEDDCGKLHCPEEHGAELLLVVPTQAPVIGEEAVLWGRLD</sequence>
<reference evidence="1 2" key="1">
    <citation type="journal article" date="2024" name="Nat. Commun.">
        <title>Phylogenomics reveals the evolutionary origins of lichenization in chlorophyte algae.</title>
        <authorList>
            <person name="Puginier C."/>
            <person name="Libourel C."/>
            <person name="Otte J."/>
            <person name="Skaloud P."/>
            <person name="Haon M."/>
            <person name="Grisel S."/>
            <person name="Petersen M."/>
            <person name="Berrin J.G."/>
            <person name="Delaux P.M."/>
            <person name="Dal Grande F."/>
            <person name="Keller J."/>
        </authorList>
    </citation>
    <scope>NUCLEOTIDE SEQUENCE [LARGE SCALE GENOMIC DNA]</scope>
    <source>
        <strain evidence="1 2">SAG 245.80</strain>
    </source>
</reference>
<dbReference type="Gene3D" id="3.40.630.10">
    <property type="entry name" value="Zn peptidases"/>
    <property type="match status" value="1"/>
</dbReference>
<evidence type="ECO:0000313" key="2">
    <source>
        <dbReference type="Proteomes" id="UP001445335"/>
    </source>
</evidence>
<gene>
    <name evidence="1" type="ORF">WJX81_004999</name>
</gene>
<dbReference type="Proteomes" id="UP001445335">
    <property type="component" value="Unassembled WGS sequence"/>
</dbReference>
<organism evidence="1 2">
    <name type="scientific">Elliptochloris bilobata</name>
    <dbReference type="NCBI Taxonomy" id="381761"/>
    <lineage>
        <taxon>Eukaryota</taxon>
        <taxon>Viridiplantae</taxon>
        <taxon>Chlorophyta</taxon>
        <taxon>core chlorophytes</taxon>
        <taxon>Trebouxiophyceae</taxon>
        <taxon>Trebouxiophyceae incertae sedis</taxon>
        <taxon>Elliptochloris clade</taxon>
        <taxon>Elliptochloris</taxon>
    </lineage>
</organism>
<evidence type="ECO:0000313" key="1">
    <source>
        <dbReference type="EMBL" id="KAK9826487.1"/>
    </source>
</evidence>
<dbReference type="EMBL" id="JALJOU010000064">
    <property type="protein sequence ID" value="KAK9826487.1"/>
    <property type="molecule type" value="Genomic_DNA"/>
</dbReference>
<comment type="caution">
    <text evidence="1">The sequence shown here is derived from an EMBL/GenBank/DDBJ whole genome shotgun (WGS) entry which is preliminary data.</text>
</comment>
<dbReference type="SUPFAM" id="SSF53187">
    <property type="entry name" value="Zn-dependent exopeptidases"/>
    <property type="match status" value="1"/>
</dbReference>